<evidence type="ECO:0000313" key="1">
    <source>
        <dbReference type="EMBL" id="WJJ55387.1"/>
    </source>
</evidence>
<proteinExistence type="predicted"/>
<name>A0AAT9V8V0_9CAUD</name>
<dbReference type="EMBL" id="OQ846916">
    <property type="protein sequence ID" value="WJJ55387.1"/>
    <property type="molecule type" value="Genomic_DNA"/>
</dbReference>
<protein>
    <submittedName>
        <fullName evidence="1">Uncharacterized protein</fullName>
    </submittedName>
</protein>
<sequence>MQIIKRASIVILSLFSVVSLSVTTAYAKTLHPAVHPQKHIGLNVFT</sequence>
<reference evidence="1" key="1">
    <citation type="submission" date="2023-04" db="EMBL/GenBank/DDBJ databases">
        <title>Characterization and genome study of newly isolated Alicyclobacillus-specific phaga.</title>
        <authorList>
            <person name="Shymialevich D."/>
            <person name="Wojcicki M."/>
            <person name="Srednicka P."/>
            <person name="Swider O."/>
        </authorList>
    </citation>
    <scope>NUCLEOTIDE SEQUENCE</scope>
</reference>
<gene>
    <name evidence="1" type="ORF">QB910_000143</name>
</gene>
<organism evidence="1">
    <name type="scientific">Alicyclobacillus phage KKP_3916</name>
    <dbReference type="NCBI Taxonomy" id="3040651"/>
    <lineage>
        <taxon>Viruses</taxon>
        <taxon>Duplodnaviria</taxon>
        <taxon>Heunggongvirae</taxon>
        <taxon>Uroviricota</taxon>
        <taxon>Caudoviricetes</taxon>
    </lineage>
</organism>
<accession>A0AAT9V8V0</accession>